<protein>
    <submittedName>
        <fullName evidence="1">Uncharacterized protein</fullName>
    </submittedName>
</protein>
<comment type="caution">
    <text evidence="1">The sequence shown here is derived from an EMBL/GenBank/DDBJ whole genome shotgun (WGS) entry which is preliminary data.</text>
</comment>
<dbReference type="EMBL" id="MU273555">
    <property type="protein sequence ID" value="KAI0032143.1"/>
    <property type="molecule type" value="Genomic_DNA"/>
</dbReference>
<evidence type="ECO:0000313" key="2">
    <source>
        <dbReference type="Proteomes" id="UP000814128"/>
    </source>
</evidence>
<sequence length="307" mass="33318">MHTKFIALASLATIVQFAPAFTAPIPSNANGELSVETFSISLPSGPTVNTLANGFNVSDLALNSRHELDERGLGKISNIISSLFNRKVEFEARYPPDIQNFLSSLFGRGDLLDPVSGGVFVTDLNGKRSIGKIGNIISSLFNRRDRPDLDERSIGKIGNIISSIFGRDSRSYGTDTVNTFPPFLGRSVGERGIDNIGKTASGPLNRRDELGLDGRSIRKASNIIPSVFSRDAELEARYPPDIQNFLNSLFGRGNLNLGERSTSEIDQFISEVRPKAMVNTLPSIFGREKLSVIGGRDATMEVVSPAD</sequence>
<proteinExistence type="predicted"/>
<keyword evidence="2" id="KW-1185">Reference proteome</keyword>
<name>A0ACB8QJW2_9AGAM</name>
<evidence type="ECO:0000313" key="1">
    <source>
        <dbReference type="EMBL" id="KAI0032143.1"/>
    </source>
</evidence>
<organism evidence="1 2">
    <name type="scientific">Vararia minispora EC-137</name>
    <dbReference type="NCBI Taxonomy" id="1314806"/>
    <lineage>
        <taxon>Eukaryota</taxon>
        <taxon>Fungi</taxon>
        <taxon>Dikarya</taxon>
        <taxon>Basidiomycota</taxon>
        <taxon>Agaricomycotina</taxon>
        <taxon>Agaricomycetes</taxon>
        <taxon>Russulales</taxon>
        <taxon>Lachnocladiaceae</taxon>
        <taxon>Vararia</taxon>
    </lineage>
</organism>
<dbReference type="Proteomes" id="UP000814128">
    <property type="component" value="Unassembled WGS sequence"/>
</dbReference>
<reference evidence="1" key="1">
    <citation type="submission" date="2021-02" db="EMBL/GenBank/DDBJ databases">
        <authorList>
            <consortium name="DOE Joint Genome Institute"/>
            <person name="Ahrendt S."/>
            <person name="Looney B.P."/>
            <person name="Miyauchi S."/>
            <person name="Morin E."/>
            <person name="Drula E."/>
            <person name="Courty P.E."/>
            <person name="Chicoki N."/>
            <person name="Fauchery L."/>
            <person name="Kohler A."/>
            <person name="Kuo A."/>
            <person name="Labutti K."/>
            <person name="Pangilinan J."/>
            <person name="Lipzen A."/>
            <person name="Riley R."/>
            <person name="Andreopoulos W."/>
            <person name="He G."/>
            <person name="Johnson J."/>
            <person name="Barry K.W."/>
            <person name="Grigoriev I.V."/>
            <person name="Nagy L."/>
            <person name="Hibbett D."/>
            <person name="Henrissat B."/>
            <person name="Matheny P.B."/>
            <person name="Labbe J."/>
            <person name="Martin F."/>
        </authorList>
    </citation>
    <scope>NUCLEOTIDE SEQUENCE</scope>
    <source>
        <strain evidence="1">EC-137</strain>
    </source>
</reference>
<gene>
    <name evidence="1" type="ORF">K488DRAFT_70847</name>
</gene>
<accession>A0ACB8QJW2</accession>
<reference evidence="1" key="2">
    <citation type="journal article" date="2022" name="New Phytol.">
        <title>Evolutionary transition to the ectomycorrhizal habit in the genomes of a hyperdiverse lineage of mushroom-forming fungi.</title>
        <authorList>
            <person name="Looney B."/>
            <person name="Miyauchi S."/>
            <person name="Morin E."/>
            <person name="Drula E."/>
            <person name="Courty P.E."/>
            <person name="Kohler A."/>
            <person name="Kuo A."/>
            <person name="LaButti K."/>
            <person name="Pangilinan J."/>
            <person name="Lipzen A."/>
            <person name="Riley R."/>
            <person name="Andreopoulos W."/>
            <person name="He G."/>
            <person name="Johnson J."/>
            <person name="Nolan M."/>
            <person name="Tritt A."/>
            <person name="Barry K.W."/>
            <person name="Grigoriev I.V."/>
            <person name="Nagy L.G."/>
            <person name="Hibbett D."/>
            <person name="Henrissat B."/>
            <person name="Matheny P.B."/>
            <person name="Labbe J."/>
            <person name="Martin F.M."/>
        </authorList>
    </citation>
    <scope>NUCLEOTIDE SEQUENCE</scope>
    <source>
        <strain evidence="1">EC-137</strain>
    </source>
</reference>